<evidence type="ECO:0000256" key="1">
    <source>
        <dbReference type="SAM" id="Phobius"/>
    </source>
</evidence>
<name>A0A5N6Y1R4_9EURO</name>
<protein>
    <submittedName>
        <fullName evidence="2">Uncharacterized protein</fullName>
    </submittedName>
</protein>
<accession>A0A5N6Y1R4</accession>
<proteinExistence type="predicted"/>
<keyword evidence="1" id="KW-0472">Membrane</keyword>
<feature type="transmembrane region" description="Helical" evidence="1">
    <location>
        <begin position="35"/>
        <end position="54"/>
    </location>
</feature>
<organism evidence="2">
    <name type="scientific">Aspergillus arachidicola</name>
    <dbReference type="NCBI Taxonomy" id="656916"/>
    <lineage>
        <taxon>Eukaryota</taxon>
        <taxon>Fungi</taxon>
        <taxon>Dikarya</taxon>
        <taxon>Ascomycota</taxon>
        <taxon>Pezizomycotina</taxon>
        <taxon>Eurotiomycetes</taxon>
        <taxon>Eurotiomycetidae</taxon>
        <taxon>Eurotiales</taxon>
        <taxon>Aspergillaceae</taxon>
        <taxon>Aspergillus</taxon>
        <taxon>Aspergillus subgen. Circumdati</taxon>
    </lineage>
</organism>
<keyword evidence="1" id="KW-0812">Transmembrane</keyword>
<evidence type="ECO:0000313" key="2">
    <source>
        <dbReference type="EMBL" id="KAE8339384.1"/>
    </source>
</evidence>
<keyword evidence="1" id="KW-1133">Transmembrane helix</keyword>
<dbReference type="EMBL" id="ML737157">
    <property type="protein sequence ID" value="KAE8339384.1"/>
    <property type="molecule type" value="Genomic_DNA"/>
</dbReference>
<dbReference type="AlphaFoldDB" id="A0A5N6Y1R4"/>
<sequence length="55" mass="6449">MYYRDENGSGRLRYLAKIPERSAVASRTQINLAKYMYVFWSSVAPAFFFAIESFE</sequence>
<reference evidence="2" key="1">
    <citation type="submission" date="2019-04" db="EMBL/GenBank/DDBJ databases">
        <title>Friends and foes A comparative genomics study of 23 Aspergillus species from section Flavi.</title>
        <authorList>
            <consortium name="DOE Joint Genome Institute"/>
            <person name="Kjaerbolling I."/>
            <person name="Vesth T."/>
            <person name="Frisvad J.C."/>
            <person name="Nybo J.L."/>
            <person name="Theobald S."/>
            <person name="Kildgaard S."/>
            <person name="Isbrandt T."/>
            <person name="Kuo A."/>
            <person name="Sato A."/>
            <person name="Lyhne E.K."/>
            <person name="Kogle M.E."/>
            <person name="Wiebenga A."/>
            <person name="Kun R.S."/>
            <person name="Lubbers R.J."/>
            <person name="Makela M.R."/>
            <person name="Barry K."/>
            <person name="Chovatia M."/>
            <person name="Clum A."/>
            <person name="Daum C."/>
            <person name="Haridas S."/>
            <person name="He G."/>
            <person name="LaButti K."/>
            <person name="Lipzen A."/>
            <person name="Mondo S."/>
            <person name="Riley R."/>
            <person name="Salamov A."/>
            <person name="Simmons B.A."/>
            <person name="Magnuson J.K."/>
            <person name="Henrissat B."/>
            <person name="Mortensen U.H."/>
            <person name="Larsen T.O."/>
            <person name="Devries R.P."/>
            <person name="Grigoriev I.V."/>
            <person name="Machida M."/>
            <person name="Baker S.E."/>
            <person name="Andersen M.R."/>
        </authorList>
    </citation>
    <scope>NUCLEOTIDE SEQUENCE</scope>
    <source>
        <strain evidence="2">CBS 117612</strain>
    </source>
</reference>
<gene>
    <name evidence="2" type="ORF">BDV24DRAFT_135841</name>
</gene>
<dbReference type="Proteomes" id="UP000325558">
    <property type="component" value="Unassembled WGS sequence"/>
</dbReference>